<evidence type="ECO:0000256" key="1">
    <source>
        <dbReference type="SAM" id="Phobius"/>
    </source>
</evidence>
<evidence type="ECO:0000313" key="3">
    <source>
        <dbReference type="Proteomes" id="UP000244338"/>
    </source>
</evidence>
<organism evidence="2 3">
    <name type="scientific">Candidatus Carbonibacillus altaicus</name>
    <dbReference type="NCBI Taxonomy" id="2163959"/>
    <lineage>
        <taxon>Bacteria</taxon>
        <taxon>Bacillati</taxon>
        <taxon>Bacillota</taxon>
        <taxon>Bacilli</taxon>
        <taxon>Bacillales</taxon>
        <taxon>Candidatus Carbonibacillus</taxon>
    </lineage>
</organism>
<name>A0A2R6Y3Q6_9BACL</name>
<reference evidence="3" key="1">
    <citation type="journal article" date="2018" name="Sci. Rep.">
        <title>Lignite coal burning seam in the remote Altai Mountains harbors a hydrogen-driven thermophilic microbial community.</title>
        <authorList>
            <person name="Kadnikov V.V."/>
            <person name="Mardanov A.V."/>
            <person name="Ivasenko D.A."/>
            <person name="Antsiferov D.V."/>
            <person name="Beletsky A.V."/>
            <person name="Karnachuk O.V."/>
            <person name="Ravin N.V."/>
        </authorList>
    </citation>
    <scope>NUCLEOTIDE SEQUENCE [LARGE SCALE GENOMIC DNA]</scope>
</reference>
<keyword evidence="1" id="KW-0812">Transmembrane</keyword>
<comment type="caution">
    <text evidence="2">The sequence shown here is derived from an EMBL/GenBank/DDBJ whole genome shotgun (WGS) entry which is preliminary data.</text>
</comment>
<evidence type="ECO:0000313" key="2">
    <source>
        <dbReference type="EMBL" id="PTQ57316.1"/>
    </source>
</evidence>
<dbReference type="EMBL" id="PEBX01000009">
    <property type="protein sequence ID" value="PTQ57316.1"/>
    <property type="molecule type" value="Genomic_DNA"/>
</dbReference>
<feature type="transmembrane region" description="Helical" evidence="1">
    <location>
        <begin position="6"/>
        <end position="30"/>
    </location>
</feature>
<keyword evidence="1" id="KW-0472">Membrane</keyword>
<sequence length="41" mass="4627">MRAPEAPLELVLALVSVLAMVWVLVMVRVLEMETRFLSLSL</sequence>
<proteinExistence type="predicted"/>
<gene>
    <name evidence="2" type="ORF">BSOLF_1867</name>
</gene>
<dbReference type="Proteomes" id="UP000244338">
    <property type="component" value="Unassembled WGS sequence"/>
</dbReference>
<keyword evidence="1" id="KW-1133">Transmembrane helix</keyword>
<accession>A0A2R6Y3Q6</accession>
<dbReference type="AlphaFoldDB" id="A0A2R6Y3Q6"/>
<protein>
    <submittedName>
        <fullName evidence="2">Uncharacterized protein</fullName>
    </submittedName>
</protein>